<dbReference type="GO" id="GO:0033014">
    <property type="term" value="P:tetrapyrrole biosynthetic process"/>
    <property type="evidence" value="ECO:0007669"/>
    <property type="project" value="InterPro"/>
</dbReference>
<dbReference type="AlphaFoldDB" id="A0A940IF42"/>
<dbReference type="Pfam" id="PF02602">
    <property type="entry name" value="HEM4"/>
    <property type="match status" value="1"/>
</dbReference>
<accession>A0A940IF42</accession>
<dbReference type="InterPro" id="IPR036108">
    <property type="entry name" value="4pyrrol_syn_uPrphyn_synt_sf"/>
</dbReference>
<name>A0A940IF42_9BACT</name>
<feature type="domain" description="Tetrapyrrole biosynthesis uroporphyrinogen III synthase" evidence="1">
    <location>
        <begin position="23"/>
        <end position="229"/>
    </location>
</feature>
<dbReference type="GO" id="GO:0004852">
    <property type="term" value="F:uroporphyrinogen-III synthase activity"/>
    <property type="evidence" value="ECO:0007669"/>
    <property type="project" value="InterPro"/>
</dbReference>
<dbReference type="Proteomes" id="UP000712007">
    <property type="component" value="Unassembled WGS sequence"/>
</dbReference>
<evidence type="ECO:0000313" key="2">
    <source>
        <dbReference type="EMBL" id="MBO8440221.1"/>
    </source>
</evidence>
<evidence type="ECO:0000313" key="3">
    <source>
        <dbReference type="Proteomes" id="UP000712007"/>
    </source>
</evidence>
<dbReference type="CDD" id="cd06578">
    <property type="entry name" value="HemD"/>
    <property type="match status" value="1"/>
</dbReference>
<dbReference type="SUPFAM" id="SSF69618">
    <property type="entry name" value="HemD-like"/>
    <property type="match status" value="1"/>
</dbReference>
<sequence>MKVKRILVSQPKPESGKSPYYDLAEKYNVKVEFRPFIKVEPLSSKEFRAQKVSIAGHTAIVFTSRIGIDCFFSLCKELRVPISDDLKYFCISESVALYLQKHINYRKRKVFFGTTNRLADMFAVIGKHDKEKFLFVLPENNNEDVMAMLEGCSFSYHTAMMYRTVSNDFAPGEPFNYDMLLFFSPQGIAALMKNFPDFQQGDIVIGCLGSTTAHAVREAGLRLDIEVPSAKYTSLSVAVDDFLKENHKRR</sequence>
<dbReference type="EMBL" id="JADIMV010000105">
    <property type="protein sequence ID" value="MBO8440221.1"/>
    <property type="molecule type" value="Genomic_DNA"/>
</dbReference>
<proteinExistence type="predicted"/>
<evidence type="ECO:0000259" key="1">
    <source>
        <dbReference type="Pfam" id="PF02602"/>
    </source>
</evidence>
<dbReference type="Gene3D" id="3.40.50.10090">
    <property type="match status" value="2"/>
</dbReference>
<organism evidence="2 3">
    <name type="scientific">Candidatus Aphodosoma intestinipullorum</name>
    <dbReference type="NCBI Taxonomy" id="2840674"/>
    <lineage>
        <taxon>Bacteria</taxon>
        <taxon>Pseudomonadati</taxon>
        <taxon>Bacteroidota</taxon>
        <taxon>Bacteroidia</taxon>
        <taxon>Bacteroidales</taxon>
        <taxon>Candidatus Aphodosoma</taxon>
    </lineage>
</organism>
<gene>
    <name evidence="2" type="ORF">IAC51_06175</name>
</gene>
<dbReference type="InterPro" id="IPR003754">
    <property type="entry name" value="4pyrrol_synth_uPrphyn_synth"/>
</dbReference>
<protein>
    <submittedName>
        <fullName evidence="2">Uroporphyrinogen-III synthase</fullName>
    </submittedName>
</protein>
<reference evidence="2" key="1">
    <citation type="submission" date="2020-10" db="EMBL/GenBank/DDBJ databases">
        <authorList>
            <person name="Gilroy R."/>
        </authorList>
    </citation>
    <scope>NUCLEOTIDE SEQUENCE</scope>
    <source>
        <strain evidence="2">3924</strain>
    </source>
</reference>
<comment type="caution">
    <text evidence="2">The sequence shown here is derived from an EMBL/GenBank/DDBJ whole genome shotgun (WGS) entry which is preliminary data.</text>
</comment>
<reference evidence="2" key="2">
    <citation type="journal article" date="2021" name="PeerJ">
        <title>Extensive microbial diversity within the chicken gut microbiome revealed by metagenomics and culture.</title>
        <authorList>
            <person name="Gilroy R."/>
            <person name="Ravi A."/>
            <person name="Getino M."/>
            <person name="Pursley I."/>
            <person name="Horton D.L."/>
            <person name="Alikhan N.F."/>
            <person name="Baker D."/>
            <person name="Gharbi K."/>
            <person name="Hall N."/>
            <person name="Watson M."/>
            <person name="Adriaenssens E.M."/>
            <person name="Foster-Nyarko E."/>
            <person name="Jarju S."/>
            <person name="Secka A."/>
            <person name="Antonio M."/>
            <person name="Oren A."/>
            <person name="Chaudhuri R.R."/>
            <person name="La Ragione R."/>
            <person name="Hildebrand F."/>
            <person name="Pallen M.J."/>
        </authorList>
    </citation>
    <scope>NUCLEOTIDE SEQUENCE</scope>
    <source>
        <strain evidence="2">3924</strain>
    </source>
</reference>